<reference evidence="2 3" key="1">
    <citation type="submission" date="2018-07" db="EMBL/GenBank/DDBJ databases">
        <title>Genomic Encyclopedia of Type Strains, Phase III (KMG-III): the genomes of soil and plant-associated and newly described type strains.</title>
        <authorList>
            <person name="Whitman W."/>
        </authorList>
    </citation>
    <scope>NUCLEOTIDE SEQUENCE [LARGE SCALE GENOMIC DNA]</scope>
    <source>
        <strain evidence="2 3">CECT 7506</strain>
    </source>
</reference>
<evidence type="ECO:0000313" key="3">
    <source>
        <dbReference type="Proteomes" id="UP000252415"/>
    </source>
</evidence>
<accession>A0A368VXD7</accession>
<gene>
    <name evidence="2" type="ORF">DFP97_11178</name>
</gene>
<name>A0A368VXD7_9BACL</name>
<feature type="domain" description="Transposase zinc-ribbon" evidence="1">
    <location>
        <begin position="15"/>
        <end position="60"/>
    </location>
</feature>
<keyword evidence="3" id="KW-1185">Reference proteome</keyword>
<dbReference type="AlphaFoldDB" id="A0A368VXD7"/>
<evidence type="ECO:0000259" key="1">
    <source>
        <dbReference type="Pfam" id="PF12760"/>
    </source>
</evidence>
<dbReference type="EMBL" id="QPJD01000011">
    <property type="protein sequence ID" value="RCW44852.1"/>
    <property type="molecule type" value="Genomic_DNA"/>
</dbReference>
<proteinExistence type="predicted"/>
<dbReference type="InterPro" id="IPR024442">
    <property type="entry name" value="Transposase_Zn_ribbon"/>
</dbReference>
<dbReference type="RefSeq" id="WP_114381565.1">
    <property type="nucleotide sequence ID" value="NZ_QPJD01000011.1"/>
</dbReference>
<dbReference type="Proteomes" id="UP000252415">
    <property type="component" value="Unassembled WGS sequence"/>
</dbReference>
<dbReference type="Pfam" id="PF12760">
    <property type="entry name" value="Zn_ribbon_IS1595"/>
    <property type="match status" value="1"/>
</dbReference>
<organism evidence="2 3">
    <name type="scientific">Paenibacillus prosopidis</name>
    <dbReference type="NCBI Taxonomy" id="630520"/>
    <lineage>
        <taxon>Bacteria</taxon>
        <taxon>Bacillati</taxon>
        <taxon>Bacillota</taxon>
        <taxon>Bacilli</taxon>
        <taxon>Bacillales</taxon>
        <taxon>Paenibacillaceae</taxon>
        <taxon>Paenibacillus</taxon>
    </lineage>
</organism>
<comment type="caution">
    <text evidence="2">The sequence shown here is derived from an EMBL/GenBank/DDBJ whole genome shotgun (WGS) entry which is preliminary data.</text>
</comment>
<evidence type="ECO:0000313" key="2">
    <source>
        <dbReference type="EMBL" id="RCW44852.1"/>
    </source>
</evidence>
<protein>
    <submittedName>
        <fullName evidence="2">Transposase-like zinc ribbon protein</fullName>
    </submittedName>
</protein>
<sequence length="294" mass="33931">MMDSIVRFNQLFSKEKDCIRLVHKLKWPSGFHCTSCNHTTAYTISTRRLPLYECSNCKHQTSLTSGTVMDKSRTPLRKWLLTMYILSTCENSINAVQLSELIGVTYKTAWIMLNKLRQAISDSDRSILLSGVVEAKLEIYMKQPIPTYDALQKEQAVIAARTIEPSDFSYFKIKLVHYHQNPRGWLSKQAESEFIYTHVSPNLSQIEINKRFVNPPRSEAVLPRIAKSAFNWINNTFHGLGPLYSQAYLDEYCFRQNHSYKQGHCPFEFLLQLCLSIPKSNRTSTKCTLMRLAS</sequence>
<dbReference type="OrthoDB" id="9769409at2"/>